<protein>
    <submittedName>
        <fullName evidence="3">Uncharacterized protein</fullName>
    </submittedName>
</protein>
<dbReference type="AlphaFoldDB" id="A0A6H5HPC4"/>
<keyword evidence="4" id="KW-1185">Reference proteome</keyword>
<name>A0A6H5HPC4_9HEMI</name>
<dbReference type="EMBL" id="CADCXU010035207">
    <property type="protein sequence ID" value="CAB0020310.1"/>
    <property type="molecule type" value="Genomic_DNA"/>
</dbReference>
<reference evidence="3 4" key="1">
    <citation type="submission" date="2020-02" db="EMBL/GenBank/DDBJ databases">
        <authorList>
            <person name="Ferguson B K."/>
        </authorList>
    </citation>
    <scope>NUCLEOTIDE SEQUENCE [LARGE SCALE GENOMIC DNA]</scope>
</reference>
<feature type="region of interest" description="Disordered" evidence="1">
    <location>
        <begin position="1"/>
        <end position="27"/>
    </location>
</feature>
<accession>A0A6H5HPC4</accession>
<dbReference type="EMBL" id="CADCXU010035208">
    <property type="protein sequence ID" value="CAB0020313.1"/>
    <property type="molecule type" value="Genomic_DNA"/>
</dbReference>
<dbReference type="Proteomes" id="UP000479000">
    <property type="component" value="Unassembled WGS sequence"/>
</dbReference>
<evidence type="ECO:0000313" key="3">
    <source>
        <dbReference type="EMBL" id="CAB0020313.1"/>
    </source>
</evidence>
<evidence type="ECO:0000256" key="1">
    <source>
        <dbReference type="SAM" id="MobiDB-lite"/>
    </source>
</evidence>
<feature type="compositionally biased region" description="Polar residues" evidence="1">
    <location>
        <begin position="17"/>
        <end position="27"/>
    </location>
</feature>
<sequence length="145" mass="16237">MNRRTASFRSRTRKLNPASTTQQRNLSRASKIKTYTRCFKALHDFGTEKIRTLLGFSRRSTQLSPSAGSTSTRTDHDHEYLASLWPGVHTLAESRSPTRSTTDTNGLGKTLVNEASAANLFPRPSDVTHSRDKIFALLHQTTLSF</sequence>
<proteinExistence type="predicted"/>
<evidence type="ECO:0000313" key="2">
    <source>
        <dbReference type="EMBL" id="CAB0020310.1"/>
    </source>
</evidence>
<evidence type="ECO:0000313" key="4">
    <source>
        <dbReference type="Proteomes" id="UP000479000"/>
    </source>
</evidence>
<organism evidence="3 4">
    <name type="scientific">Nesidiocoris tenuis</name>
    <dbReference type="NCBI Taxonomy" id="355587"/>
    <lineage>
        <taxon>Eukaryota</taxon>
        <taxon>Metazoa</taxon>
        <taxon>Ecdysozoa</taxon>
        <taxon>Arthropoda</taxon>
        <taxon>Hexapoda</taxon>
        <taxon>Insecta</taxon>
        <taxon>Pterygota</taxon>
        <taxon>Neoptera</taxon>
        <taxon>Paraneoptera</taxon>
        <taxon>Hemiptera</taxon>
        <taxon>Heteroptera</taxon>
        <taxon>Panheteroptera</taxon>
        <taxon>Cimicomorpha</taxon>
        <taxon>Miridae</taxon>
        <taxon>Dicyphina</taxon>
        <taxon>Nesidiocoris</taxon>
    </lineage>
</organism>
<gene>
    <name evidence="2" type="ORF">NTEN_LOCUS23901</name>
    <name evidence="3" type="ORF">NTEN_LOCUS23904</name>
</gene>